<dbReference type="RefSeq" id="WP_059150977.1">
    <property type="nucleotide sequence ID" value="NZ_KQ130453.1"/>
</dbReference>
<organism evidence="2 3">
    <name type="scientific">Novosphingobium barchaimii LL02</name>
    <dbReference type="NCBI Taxonomy" id="1114963"/>
    <lineage>
        <taxon>Bacteria</taxon>
        <taxon>Pseudomonadati</taxon>
        <taxon>Pseudomonadota</taxon>
        <taxon>Alphaproteobacteria</taxon>
        <taxon>Sphingomonadales</taxon>
        <taxon>Sphingomonadaceae</taxon>
        <taxon>Novosphingobium</taxon>
    </lineage>
</organism>
<dbReference type="PATRIC" id="fig|1114963.3.peg.1634"/>
<evidence type="ECO:0000313" key="2">
    <source>
        <dbReference type="EMBL" id="KMS56116.1"/>
    </source>
</evidence>
<evidence type="ECO:0000256" key="1">
    <source>
        <dbReference type="SAM" id="MobiDB-lite"/>
    </source>
</evidence>
<name>A0A0J7XWN0_9SPHN</name>
<keyword evidence="3" id="KW-1185">Reference proteome</keyword>
<protein>
    <submittedName>
        <fullName evidence="2">Uncharacterized protein</fullName>
    </submittedName>
</protein>
<feature type="region of interest" description="Disordered" evidence="1">
    <location>
        <begin position="62"/>
        <end position="83"/>
    </location>
</feature>
<dbReference type="EMBL" id="JACU01000004">
    <property type="protein sequence ID" value="KMS56116.1"/>
    <property type="molecule type" value="Genomic_DNA"/>
</dbReference>
<proteinExistence type="predicted"/>
<comment type="caution">
    <text evidence="2">The sequence shown here is derived from an EMBL/GenBank/DDBJ whole genome shotgun (WGS) entry which is preliminary data.</text>
</comment>
<dbReference type="Proteomes" id="UP000052268">
    <property type="component" value="Unassembled WGS sequence"/>
</dbReference>
<evidence type="ECO:0000313" key="3">
    <source>
        <dbReference type="Proteomes" id="UP000052268"/>
    </source>
</evidence>
<gene>
    <name evidence="2" type="ORF">V474_14110</name>
</gene>
<dbReference type="AlphaFoldDB" id="A0A0J7XWN0"/>
<reference evidence="2 3" key="1">
    <citation type="journal article" date="2015" name="G3 (Bethesda)">
        <title>Insights into Ongoing Evolution of the Hexachlorocyclohexane Catabolic Pathway from Comparative Genomics of Ten Sphingomonadaceae Strains.</title>
        <authorList>
            <person name="Pearce S.L."/>
            <person name="Oakeshott J.G."/>
            <person name="Pandey G."/>
        </authorList>
    </citation>
    <scope>NUCLEOTIDE SEQUENCE [LARGE SCALE GENOMIC DNA]</scope>
    <source>
        <strain evidence="2 3">LL02</strain>
    </source>
</reference>
<sequence>MIGNIIGAVAGNQAAKHIQGVDGTGGAVLGVVATTVLRRLGPAGLLAAAVGGYALKRYSERRKAKQPAYADSESIPDTIAPTA</sequence>
<accession>A0A0J7XWN0</accession>